<dbReference type="InterPro" id="IPR045134">
    <property type="entry name" value="UHRF1/2-like"/>
</dbReference>
<dbReference type="Pfam" id="PF02182">
    <property type="entry name" value="SAD_SRA"/>
    <property type="match status" value="1"/>
</dbReference>
<dbReference type="InterPro" id="IPR015947">
    <property type="entry name" value="PUA-like_sf"/>
</dbReference>
<dbReference type="Gene3D" id="2.30.280.10">
    <property type="entry name" value="SRA-YDG"/>
    <property type="match status" value="1"/>
</dbReference>
<name>A0AAE0NW69_SORBR</name>
<dbReference type="GO" id="GO:0061630">
    <property type="term" value="F:ubiquitin protein ligase activity"/>
    <property type="evidence" value="ECO:0007669"/>
    <property type="project" value="TreeGrafter"/>
</dbReference>
<dbReference type="GO" id="GO:0005634">
    <property type="term" value="C:nucleus"/>
    <property type="evidence" value="ECO:0007669"/>
    <property type="project" value="UniProtKB-SubCell"/>
</dbReference>
<feature type="domain" description="YDG" evidence="4">
    <location>
        <begin position="341"/>
        <end position="491"/>
    </location>
</feature>
<feature type="region of interest" description="Disordered" evidence="3">
    <location>
        <begin position="1"/>
        <end position="57"/>
    </location>
</feature>
<organism evidence="5 6">
    <name type="scientific">Sordaria brevicollis</name>
    <dbReference type="NCBI Taxonomy" id="83679"/>
    <lineage>
        <taxon>Eukaryota</taxon>
        <taxon>Fungi</taxon>
        <taxon>Dikarya</taxon>
        <taxon>Ascomycota</taxon>
        <taxon>Pezizomycotina</taxon>
        <taxon>Sordariomycetes</taxon>
        <taxon>Sordariomycetidae</taxon>
        <taxon>Sordariales</taxon>
        <taxon>Sordariaceae</taxon>
        <taxon>Sordaria</taxon>
    </lineage>
</organism>
<dbReference type="PANTHER" id="PTHR14140:SF27">
    <property type="entry name" value="OS04G0289800 PROTEIN"/>
    <property type="match status" value="1"/>
</dbReference>
<reference evidence="5" key="1">
    <citation type="journal article" date="2023" name="Mol. Phylogenet. Evol.">
        <title>Genome-scale phylogeny and comparative genomics of the fungal order Sordariales.</title>
        <authorList>
            <person name="Hensen N."/>
            <person name="Bonometti L."/>
            <person name="Westerberg I."/>
            <person name="Brannstrom I.O."/>
            <person name="Guillou S."/>
            <person name="Cros-Aarteil S."/>
            <person name="Calhoun S."/>
            <person name="Haridas S."/>
            <person name="Kuo A."/>
            <person name="Mondo S."/>
            <person name="Pangilinan J."/>
            <person name="Riley R."/>
            <person name="LaButti K."/>
            <person name="Andreopoulos B."/>
            <person name="Lipzen A."/>
            <person name="Chen C."/>
            <person name="Yan M."/>
            <person name="Daum C."/>
            <person name="Ng V."/>
            <person name="Clum A."/>
            <person name="Steindorff A."/>
            <person name="Ohm R.A."/>
            <person name="Martin F."/>
            <person name="Silar P."/>
            <person name="Natvig D.O."/>
            <person name="Lalanne C."/>
            <person name="Gautier V."/>
            <person name="Ament-Velasquez S.L."/>
            <person name="Kruys A."/>
            <person name="Hutchinson M.I."/>
            <person name="Powell A.J."/>
            <person name="Barry K."/>
            <person name="Miller A.N."/>
            <person name="Grigoriev I.V."/>
            <person name="Debuchy R."/>
            <person name="Gladieux P."/>
            <person name="Hiltunen Thoren M."/>
            <person name="Johannesson H."/>
        </authorList>
    </citation>
    <scope>NUCLEOTIDE SEQUENCE</scope>
    <source>
        <strain evidence="5">FGSC 1904</strain>
    </source>
</reference>
<dbReference type="AlphaFoldDB" id="A0AAE0NW69"/>
<keyword evidence="6" id="KW-1185">Reference proteome</keyword>
<dbReference type="SUPFAM" id="SSF88697">
    <property type="entry name" value="PUA domain-like"/>
    <property type="match status" value="1"/>
</dbReference>
<evidence type="ECO:0000313" key="5">
    <source>
        <dbReference type="EMBL" id="KAK3388714.1"/>
    </source>
</evidence>
<dbReference type="SMART" id="SM00466">
    <property type="entry name" value="SRA"/>
    <property type="match status" value="1"/>
</dbReference>
<feature type="compositionally biased region" description="Polar residues" evidence="3">
    <location>
        <begin position="25"/>
        <end position="48"/>
    </location>
</feature>
<gene>
    <name evidence="5" type="ORF">B0T20DRAFT_490911</name>
</gene>
<comment type="caution">
    <text evidence="5">The sequence shown here is derived from an EMBL/GenBank/DDBJ whole genome shotgun (WGS) entry which is preliminary data.</text>
</comment>
<dbReference type="Proteomes" id="UP001281003">
    <property type="component" value="Unassembled WGS sequence"/>
</dbReference>
<dbReference type="GO" id="GO:0016567">
    <property type="term" value="P:protein ubiquitination"/>
    <property type="evidence" value="ECO:0007669"/>
    <property type="project" value="TreeGrafter"/>
</dbReference>
<proteinExistence type="predicted"/>
<dbReference type="EMBL" id="JAUTDP010000015">
    <property type="protein sequence ID" value="KAK3388714.1"/>
    <property type="molecule type" value="Genomic_DNA"/>
</dbReference>
<evidence type="ECO:0000256" key="1">
    <source>
        <dbReference type="ARBA" id="ARBA00023242"/>
    </source>
</evidence>
<keyword evidence="1 2" id="KW-0539">Nucleus</keyword>
<feature type="compositionally biased region" description="Polar residues" evidence="3">
    <location>
        <begin position="113"/>
        <end position="138"/>
    </location>
</feature>
<reference evidence="5" key="2">
    <citation type="submission" date="2023-07" db="EMBL/GenBank/DDBJ databases">
        <authorList>
            <consortium name="Lawrence Berkeley National Laboratory"/>
            <person name="Haridas S."/>
            <person name="Hensen N."/>
            <person name="Bonometti L."/>
            <person name="Westerberg I."/>
            <person name="Brannstrom I.O."/>
            <person name="Guillou S."/>
            <person name="Cros-Aarteil S."/>
            <person name="Calhoun S."/>
            <person name="Kuo A."/>
            <person name="Mondo S."/>
            <person name="Pangilinan J."/>
            <person name="Riley R."/>
            <person name="LaButti K."/>
            <person name="Andreopoulos B."/>
            <person name="Lipzen A."/>
            <person name="Chen C."/>
            <person name="Yanf M."/>
            <person name="Daum C."/>
            <person name="Ng V."/>
            <person name="Clum A."/>
            <person name="Steindorff A."/>
            <person name="Ohm R."/>
            <person name="Martin F."/>
            <person name="Silar P."/>
            <person name="Natvig D."/>
            <person name="Lalanne C."/>
            <person name="Gautier V."/>
            <person name="Ament-velasquez S.L."/>
            <person name="Kruys A."/>
            <person name="Hutchinson M.I."/>
            <person name="Powell A.J."/>
            <person name="Barry K."/>
            <person name="Miller A.N."/>
            <person name="Grigoriev I.V."/>
            <person name="Debuchy R."/>
            <person name="Gladieux P."/>
            <person name="Thoren M.H."/>
            <person name="Johannesson H."/>
        </authorList>
    </citation>
    <scope>NUCLEOTIDE SEQUENCE</scope>
    <source>
        <strain evidence="5">FGSC 1904</strain>
    </source>
</reference>
<feature type="region of interest" description="Disordered" evidence="3">
    <location>
        <begin position="113"/>
        <end position="144"/>
    </location>
</feature>
<sequence length="524" mass="57270">MKGQLGKKHTTKCDVRQRKKPALLTPTSPTTIYKSRGRTGSLSQNGVKSHSHKPIIRPARPRNSLSLVVDALQTNKPAPQVQTKVPVADMAPPGESPIQALAAQAMTLLPTAASTQPHSPATDNDTNQDAKVAKSTSEAAPADENTASVWVDSINEGIKQLKMLYSLTRADRPPDRKSSTTVVQSYIRNMHAFLLHLEHEVEPKPQFKPKLESLLRLFLDPVLAGKLSEMAPDIPRLAQQVLDKYESENWGQDLTDNEEDGLDADNIGPAVVPLGNNNDTPSSGSPSSANTEVIKLPPVSHPIWGRQGIMHGLARRTSAQGRVVVILNPSYQQEKRNARVFGHNGHKPGTWWPYQKAALFHGAHGSPQAGITGDPERGTFSIVVSATSAYRDLNQDQGTVLWYSADKSTENASPVSTGETSNATASLLQARKKGTPVRVLRHSGKSTTADSRRSFIYPTVGIRYDGLYKIVDQDIGTNKHGGAIKLFKLVRLPDSDNEGVSWEDIQKNPTKEQLRQFDKIKDAY</sequence>
<protein>
    <submittedName>
        <fullName evidence="5">PUA-like domain-containing protein</fullName>
    </submittedName>
</protein>
<evidence type="ECO:0000259" key="4">
    <source>
        <dbReference type="PROSITE" id="PS51015"/>
    </source>
</evidence>
<dbReference type="InterPro" id="IPR003105">
    <property type="entry name" value="SRA_YDG"/>
</dbReference>
<dbReference type="GO" id="GO:0044027">
    <property type="term" value="P:negative regulation of gene expression via chromosomal CpG island methylation"/>
    <property type="evidence" value="ECO:0007669"/>
    <property type="project" value="TreeGrafter"/>
</dbReference>
<evidence type="ECO:0000256" key="3">
    <source>
        <dbReference type="SAM" id="MobiDB-lite"/>
    </source>
</evidence>
<comment type="subcellular location">
    <subcellularLocation>
        <location evidence="2">Nucleus</location>
    </subcellularLocation>
</comment>
<evidence type="ECO:0000313" key="6">
    <source>
        <dbReference type="Proteomes" id="UP001281003"/>
    </source>
</evidence>
<dbReference type="PROSITE" id="PS51015">
    <property type="entry name" value="YDG"/>
    <property type="match status" value="1"/>
</dbReference>
<evidence type="ECO:0000256" key="2">
    <source>
        <dbReference type="PROSITE-ProRule" id="PRU00358"/>
    </source>
</evidence>
<accession>A0AAE0NW69</accession>
<dbReference type="InterPro" id="IPR036987">
    <property type="entry name" value="SRA-YDG_sf"/>
</dbReference>
<dbReference type="PANTHER" id="PTHR14140">
    <property type="entry name" value="E3 UBIQUITIN-PROTEIN LIGASE UHRF-RELATED"/>
    <property type="match status" value="1"/>
</dbReference>
<feature type="compositionally biased region" description="Basic residues" evidence="3">
    <location>
        <begin position="1"/>
        <end position="10"/>
    </location>
</feature>